<keyword evidence="2" id="KW-1185">Reference proteome</keyword>
<dbReference type="EMBL" id="MZ680332">
    <property type="protein sequence ID" value="UJQ85964.1"/>
    <property type="molecule type" value="Genomic_RNA"/>
</dbReference>
<dbReference type="Gene3D" id="2.40.160.220">
    <property type="match status" value="1"/>
</dbReference>
<dbReference type="Proteomes" id="UP001057878">
    <property type="component" value="Segment"/>
</dbReference>
<proteinExistence type="predicted"/>
<keyword evidence="1" id="KW-0167">Capsid protein</keyword>
<reference evidence="1" key="2">
    <citation type="journal article" date="2022" name="Nat. Microbiol.">
        <title>RNA viromes from terrestrial sites across China expand environmental viral diversity.</title>
        <authorList>
            <person name="Chiapello M."/>
            <person name="Rodriguez-Romero J."/>
            <person name="Ayllon M.A."/>
            <person name="Turina M."/>
        </authorList>
    </citation>
    <scope>NUCLEOTIDE SEQUENCE</scope>
    <source>
        <strain evidence="1">167-k141_64093</strain>
    </source>
</reference>
<organism evidence="1 2">
    <name type="scientific">Leviviridae sp</name>
    <dbReference type="NCBI Taxonomy" id="2027243"/>
    <lineage>
        <taxon>Viruses</taxon>
        <taxon>Riboviria</taxon>
        <taxon>Orthornavirae</taxon>
        <taxon>Lenarviricota</taxon>
        <taxon>Leviviricetes</taxon>
        <taxon>Norzivirales</taxon>
        <taxon>Fiersviridae</taxon>
    </lineage>
</organism>
<keyword evidence="1" id="KW-0946">Virion</keyword>
<sequence>MLGDSITITVNAVAKTLKKINQDSYSSEYLARETSGEYRMKIRHSTEKALMRGETMDRHNVELTYTSYGTSPDDGYSIVTSATLRNPQRVAAADVDQISDGLADWVKANGVLLVGWES</sequence>
<evidence type="ECO:0000313" key="2">
    <source>
        <dbReference type="Proteomes" id="UP001057878"/>
    </source>
</evidence>
<dbReference type="GO" id="GO:0019028">
    <property type="term" value="C:viral capsid"/>
    <property type="evidence" value="ECO:0007669"/>
    <property type="project" value="UniProtKB-KW"/>
</dbReference>
<reference evidence="1" key="1">
    <citation type="submission" date="2021-05" db="EMBL/GenBank/DDBJ databases">
        <authorList>
            <person name="Chen Y.-M."/>
            <person name="Zhang Y.-Z."/>
        </authorList>
    </citation>
    <scope>NUCLEOTIDE SEQUENCE</scope>
    <source>
        <strain evidence="1">167-k141_64093</strain>
    </source>
</reference>
<dbReference type="Pfam" id="PF22387">
    <property type="entry name" value="PhiCb5_coat"/>
    <property type="match status" value="1"/>
</dbReference>
<evidence type="ECO:0000313" key="1">
    <source>
        <dbReference type="EMBL" id="UJQ85964.1"/>
    </source>
</evidence>
<accession>A0ABY3SV51</accession>
<protein>
    <submittedName>
        <fullName evidence="1">Coat protein</fullName>
    </submittedName>
</protein>
<dbReference type="InterPro" id="IPR054457">
    <property type="entry name" value="PhiCb5_coat"/>
</dbReference>
<name>A0ABY3SV51_9VIRU</name>